<proteinExistence type="predicted"/>
<evidence type="ECO:0000256" key="2">
    <source>
        <dbReference type="ARBA" id="ARBA00022771"/>
    </source>
</evidence>
<evidence type="ECO:0000313" key="7">
    <source>
        <dbReference type="Proteomes" id="UP000054988"/>
    </source>
</evidence>
<dbReference type="Pfam" id="PF01753">
    <property type="entry name" value="zf-MYND"/>
    <property type="match status" value="1"/>
</dbReference>
<feature type="domain" description="MYND-type" evidence="5">
    <location>
        <begin position="96"/>
        <end position="132"/>
    </location>
</feature>
<dbReference type="SUPFAM" id="SSF144232">
    <property type="entry name" value="HIT/MYND zinc finger-like"/>
    <property type="match status" value="1"/>
</dbReference>
<evidence type="ECO:0000256" key="3">
    <source>
        <dbReference type="ARBA" id="ARBA00022833"/>
    </source>
</evidence>
<dbReference type="InterPro" id="IPR027974">
    <property type="entry name" value="DUF4470"/>
</dbReference>
<dbReference type="Pfam" id="PF14737">
    <property type="entry name" value="DUF4470"/>
    <property type="match status" value="1"/>
</dbReference>
<keyword evidence="3" id="KW-0862">Zinc</keyword>
<dbReference type="Proteomes" id="UP000054988">
    <property type="component" value="Unassembled WGS sequence"/>
</dbReference>
<evidence type="ECO:0000313" key="6">
    <source>
        <dbReference type="EMBL" id="KTB32567.1"/>
    </source>
</evidence>
<keyword evidence="2 4" id="KW-0863">Zinc-finger</keyword>
<gene>
    <name evidence="6" type="ORF">WG66_14881</name>
</gene>
<accession>A0A0W0F896</accession>
<name>A0A0W0F896_MONRR</name>
<evidence type="ECO:0000256" key="4">
    <source>
        <dbReference type="PROSITE-ProRule" id="PRU00134"/>
    </source>
</evidence>
<dbReference type="EMBL" id="LATX01002213">
    <property type="protein sequence ID" value="KTB32567.1"/>
    <property type="molecule type" value="Genomic_DNA"/>
</dbReference>
<dbReference type="PROSITE" id="PS50865">
    <property type="entry name" value="ZF_MYND_2"/>
    <property type="match status" value="1"/>
</dbReference>
<dbReference type="InterPro" id="IPR002893">
    <property type="entry name" value="Znf_MYND"/>
</dbReference>
<organism evidence="6 7">
    <name type="scientific">Moniliophthora roreri</name>
    <name type="common">Frosty pod rot fungus</name>
    <name type="synonym">Monilia roreri</name>
    <dbReference type="NCBI Taxonomy" id="221103"/>
    <lineage>
        <taxon>Eukaryota</taxon>
        <taxon>Fungi</taxon>
        <taxon>Dikarya</taxon>
        <taxon>Basidiomycota</taxon>
        <taxon>Agaricomycotina</taxon>
        <taxon>Agaricomycetes</taxon>
        <taxon>Agaricomycetidae</taxon>
        <taxon>Agaricales</taxon>
        <taxon>Marasmiineae</taxon>
        <taxon>Marasmiaceae</taxon>
        <taxon>Moniliophthora</taxon>
    </lineage>
</organism>
<sequence length="682" mass="76440">MAGAGTPRNIVRSQSVHSQSMRSQSVRLLSRFNTISKRIQRDGQPEVVNFDFESFTPRPRLLSLESLMSFGLGSDVCGGTISEVPCGNQIEGSRTQRRCTKRGSLICPRCHLTKYCSERCQKHHWPRHSSSCAHPYLEKGWQPSWILENRDPKFISTVAWSPLSEEHHCYPAMDILQLGHNEGILDAANMDFKLCFTACSDIRNLVKTVNSLPKDYSGYCSILINDTDALSLNRSLVILFALLSPGPSIDEAAELVTHLMYSSFLTPQAAGYVQSCVDYIYASDPCDSKMSFRVKLPTRGTGSSICSTQAVVGPRQVLEMFTDHWSADDAAKVMKRSLDMDTGGDTWDLFMSKLMPSHRLSFNAYRESGILMPFSMNTTRFTQPNRLLFSPEGKWLGTLNPLQGWDMNPTLLSGERHGADPADLCGCLFFHVKNQLREFARRVKDLNVDILLTQFDPKILSKGLSSGALGFERVSDGGERAMLFDRVHTEDLVERVGLKECLADWAPLLNPRNPCSSLLMCAGSRKLSTTWDTSPKRNPRAALATIIRKCSGWVVHPKLKKSFSLGLRSPKLLRLIESLDAFYDHDEALSELLENPEIDLMAESFGVYLRRQNCVHPKRFGVPLEAPDHQLPSMNRDEFYQLATLCAVNFSVRFIEFARVGMTGGVDHEDIDSETLSYSCCS</sequence>
<comment type="caution">
    <text evidence="6">The sequence shown here is derived from an EMBL/GenBank/DDBJ whole genome shotgun (WGS) entry which is preliminary data.</text>
</comment>
<protein>
    <recommendedName>
        <fullName evidence="5">MYND-type domain-containing protein</fullName>
    </recommendedName>
</protein>
<dbReference type="eggNOG" id="ENOG502SK1K">
    <property type="taxonomic scope" value="Eukaryota"/>
</dbReference>
<dbReference type="GO" id="GO:0008270">
    <property type="term" value="F:zinc ion binding"/>
    <property type="evidence" value="ECO:0007669"/>
    <property type="project" value="UniProtKB-KW"/>
</dbReference>
<reference evidence="6 7" key="1">
    <citation type="submission" date="2015-12" db="EMBL/GenBank/DDBJ databases">
        <title>Draft genome sequence of Moniliophthora roreri, the causal agent of frosty pod rot of cacao.</title>
        <authorList>
            <person name="Aime M.C."/>
            <person name="Diaz-Valderrama J.R."/>
            <person name="Kijpornyongpan T."/>
            <person name="Phillips-Mora W."/>
        </authorList>
    </citation>
    <scope>NUCLEOTIDE SEQUENCE [LARGE SCALE GENOMIC DNA]</scope>
    <source>
        <strain evidence="6 7">MCA 2952</strain>
    </source>
</reference>
<dbReference type="Gene3D" id="6.10.140.2220">
    <property type="match status" value="1"/>
</dbReference>
<evidence type="ECO:0000256" key="1">
    <source>
        <dbReference type="ARBA" id="ARBA00022723"/>
    </source>
</evidence>
<dbReference type="AlphaFoldDB" id="A0A0W0F896"/>
<keyword evidence="1" id="KW-0479">Metal-binding</keyword>
<evidence type="ECO:0000259" key="5">
    <source>
        <dbReference type="PROSITE" id="PS50865"/>
    </source>
</evidence>